<dbReference type="Proteomes" id="UP000489600">
    <property type="component" value="Unassembled WGS sequence"/>
</dbReference>
<sequence>MDYWAGTRARLMKTCQLDPTIEFGPPIKFGPSPLRLADVFYARKFIDIYHDNGDRERHAPLVYANTNRANGEDNTSVDNTKIHNENLETHEVNGQDYNIIITNIGDNRDILPSPPPIPLTEAAAPGQTILRPSSIACWKILKSRRLRIN</sequence>
<keyword evidence="2" id="KW-1185">Reference proteome</keyword>
<dbReference type="EMBL" id="CABITT030000007">
    <property type="protein sequence ID" value="VVB11478.1"/>
    <property type="molecule type" value="Genomic_DNA"/>
</dbReference>
<dbReference type="AlphaFoldDB" id="A0A565CCS1"/>
<name>A0A565CCS1_9BRAS</name>
<proteinExistence type="predicted"/>
<protein>
    <submittedName>
        <fullName evidence="1">Uncharacterized protein</fullName>
    </submittedName>
</protein>
<reference evidence="1" key="1">
    <citation type="submission" date="2019-07" db="EMBL/GenBank/DDBJ databases">
        <authorList>
            <person name="Dittberner H."/>
        </authorList>
    </citation>
    <scope>NUCLEOTIDE SEQUENCE [LARGE SCALE GENOMIC DNA]</scope>
</reference>
<accession>A0A565CCS1</accession>
<organism evidence="1 2">
    <name type="scientific">Arabis nemorensis</name>
    <dbReference type="NCBI Taxonomy" id="586526"/>
    <lineage>
        <taxon>Eukaryota</taxon>
        <taxon>Viridiplantae</taxon>
        <taxon>Streptophyta</taxon>
        <taxon>Embryophyta</taxon>
        <taxon>Tracheophyta</taxon>
        <taxon>Spermatophyta</taxon>
        <taxon>Magnoliopsida</taxon>
        <taxon>eudicotyledons</taxon>
        <taxon>Gunneridae</taxon>
        <taxon>Pentapetalae</taxon>
        <taxon>rosids</taxon>
        <taxon>malvids</taxon>
        <taxon>Brassicales</taxon>
        <taxon>Brassicaceae</taxon>
        <taxon>Arabideae</taxon>
        <taxon>Arabis</taxon>
    </lineage>
</organism>
<evidence type="ECO:0000313" key="2">
    <source>
        <dbReference type="Proteomes" id="UP000489600"/>
    </source>
</evidence>
<evidence type="ECO:0000313" key="1">
    <source>
        <dbReference type="EMBL" id="VVB11478.1"/>
    </source>
</evidence>
<comment type="caution">
    <text evidence="1">The sequence shown here is derived from an EMBL/GenBank/DDBJ whole genome shotgun (WGS) entry which is preliminary data.</text>
</comment>
<gene>
    <name evidence="1" type="ORF">ANE_LOCUS21922</name>
</gene>